<evidence type="ECO:0000313" key="2">
    <source>
        <dbReference type="Proteomes" id="UP000018896"/>
    </source>
</evidence>
<gene>
    <name evidence="1" type="ORF">JCM9157_3756</name>
</gene>
<reference evidence="1 2" key="1">
    <citation type="journal article" date="2014" name="Genome Announc.">
        <title>Draft Genome Sequences of Three Alkaliphilic Bacillus Strains, Bacillus wakoensis JCM 9140T, Bacillus akibai JCM 9157T, and Bacillus hemicellulosilyticus JCM 9152T.</title>
        <authorList>
            <person name="Yuki M."/>
            <person name="Oshima K."/>
            <person name="Suda W."/>
            <person name="Oshida Y."/>
            <person name="Kitamura K."/>
            <person name="Iida T."/>
            <person name="Hattori M."/>
            <person name="Ohkuma M."/>
        </authorList>
    </citation>
    <scope>NUCLEOTIDE SEQUENCE [LARGE SCALE GENOMIC DNA]</scope>
    <source>
        <strain evidence="1 2">JCM 9157</strain>
    </source>
</reference>
<protein>
    <submittedName>
        <fullName evidence="1">Sporulation-specific protease YabG</fullName>
    </submittedName>
</protein>
<keyword evidence="2" id="KW-1185">Reference proteome</keyword>
<dbReference type="GO" id="GO:0008233">
    <property type="term" value="F:peptidase activity"/>
    <property type="evidence" value="ECO:0007669"/>
    <property type="project" value="UniProtKB-KW"/>
</dbReference>
<dbReference type="EMBL" id="BAUV01000037">
    <property type="protein sequence ID" value="GAE36559.1"/>
    <property type="molecule type" value="Genomic_DNA"/>
</dbReference>
<dbReference type="OrthoDB" id="9785306at2"/>
<dbReference type="AlphaFoldDB" id="W4QZ28"/>
<keyword evidence="1" id="KW-0645">Protease</keyword>
<name>W4QZ28_HALA3</name>
<accession>W4QZ28</accession>
<comment type="caution">
    <text evidence="1">The sequence shown here is derived from an EMBL/GenBank/DDBJ whole genome shotgun (WGS) entry which is preliminary data.</text>
</comment>
<dbReference type="PIRSF" id="PIRSF011575">
    <property type="entry name" value="YabG"/>
    <property type="match status" value="1"/>
</dbReference>
<dbReference type="Pfam" id="PF05582">
    <property type="entry name" value="Peptidase_U57"/>
    <property type="match status" value="1"/>
</dbReference>
<dbReference type="STRING" id="1236973.JCM9157_3756"/>
<organism evidence="1 2">
    <name type="scientific">Halalkalibacter akibai (strain ATCC 43226 / DSM 21942 / CIP 109018 / JCM 9157 / 1139)</name>
    <name type="common">Bacillus akibai</name>
    <dbReference type="NCBI Taxonomy" id="1236973"/>
    <lineage>
        <taxon>Bacteria</taxon>
        <taxon>Bacillati</taxon>
        <taxon>Bacillota</taxon>
        <taxon>Bacilli</taxon>
        <taxon>Bacillales</taxon>
        <taxon>Bacillaceae</taxon>
        <taxon>Halalkalibacter</taxon>
    </lineage>
</organism>
<dbReference type="RefSeq" id="WP_035666609.1">
    <property type="nucleotide sequence ID" value="NZ_BAUV01000037.1"/>
</dbReference>
<dbReference type="Proteomes" id="UP000018896">
    <property type="component" value="Unassembled WGS sequence"/>
</dbReference>
<keyword evidence="1" id="KW-0378">Hydrolase</keyword>
<dbReference type="GO" id="GO:0006508">
    <property type="term" value="P:proteolysis"/>
    <property type="evidence" value="ECO:0007669"/>
    <property type="project" value="UniProtKB-KW"/>
</dbReference>
<evidence type="ECO:0000313" key="1">
    <source>
        <dbReference type="EMBL" id="GAE36559.1"/>
    </source>
</evidence>
<sequence>MKLKKGDIVARPSYQCDLLFRVVELYPDYVELAGEDMRLLADAPLEDVVIVSEKDRSAHELKAKELEENSYKLFRQDARLMKQRSEYEVTSGYKSDVNFFELRGRVLHIDGDPLYLRKCTELYNKLGVPVYGVHLNEREMPEQISSLLEMVQPDIVVVTGHDAFLKSRGSEDDTRSYRHTKYFAECVRVARKYNGHRDELVIFAGACQSHFETLIKAGANFASSPERINIHALDPVYIASRVSLTSFMDRISLTEVLRNTITGEKGLGGVETKGVMRRGMPMKYEDE</sequence>
<dbReference type="NCBIfam" id="TIGR02855">
    <property type="entry name" value="spore_yabG"/>
    <property type="match status" value="1"/>
</dbReference>
<dbReference type="eggNOG" id="ENOG502Z7P7">
    <property type="taxonomic scope" value="Bacteria"/>
</dbReference>
<dbReference type="InterPro" id="IPR008764">
    <property type="entry name" value="Peptidase_U57"/>
</dbReference>
<proteinExistence type="predicted"/>